<dbReference type="Gramene" id="Pp3c15_22051V3.1">
    <property type="protein sequence ID" value="PAC:32929341.CDS.1"/>
    <property type="gene ID" value="Pp3c15_22051"/>
</dbReference>
<keyword evidence="3" id="KW-1185">Reference proteome</keyword>
<gene>
    <name evidence="1" type="ORF">PHYPA_020066</name>
</gene>
<organism evidence="1">
    <name type="scientific">Physcomitrium patens</name>
    <name type="common">Spreading-leaved earth moss</name>
    <name type="synonym">Physcomitrella patens</name>
    <dbReference type="NCBI Taxonomy" id="3218"/>
    <lineage>
        <taxon>Eukaryota</taxon>
        <taxon>Viridiplantae</taxon>
        <taxon>Streptophyta</taxon>
        <taxon>Embryophyta</taxon>
        <taxon>Bryophyta</taxon>
        <taxon>Bryophytina</taxon>
        <taxon>Bryopsida</taxon>
        <taxon>Funariidae</taxon>
        <taxon>Funariales</taxon>
        <taxon>Funariaceae</taxon>
        <taxon>Physcomitrium</taxon>
    </lineage>
</organism>
<reference evidence="2" key="3">
    <citation type="submission" date="2020-12" db="UniProtKB">
        <authorList>
            <consortium name="EnsemblPlants"/>
        </authorList>
    </citation>
    <scope>IDENTIFICATION</scope>
</reference>
<reference evidence="1 3" key="2">
    <citation type="journal article" date="2018" name="Plant J.">
        <title>The Physcomitrella patens chromosome-scale assembly reveals moss genome structure and evolution.</title>
        <authorList>
            <person name="Lang D."/>
            <person name="Ullrich K.K."/>
            <person name="Murat F."/>
            <person name="Fuchs J."/>
            <person name="Jenkins J."/>
            <person name="Haas F.B."/>
            <person name="Piednoel M."/>
            <person name="Gundlach H."/>
            <person name="Van Bel M."/>
            <person name="Meyberg R."/>
            <person name="Vives C."/>
            <person name="Morata J."/>
            <person name="Symeonidi A."/>
            <person name="Hiss M."/>
            <person name="Muchero W."/>
            <person name="Kamisugi Y."/>
            <person name="Saleh O."/>
            <person name="Blanc G."/>
            <person name="Decker E.L."/>
            <person name="van Gessel N."/>
            <person name="Grimwood J."/>
            <person name="Hayes R.D."/>
            <person name="Graham S.W."/>
            <person name="Gunter L.E."/>
            <person name="McDaniel S.F."/>
            <person name="Hoernstein S.N.W."/>
            <person name="Larsson A."/>
            <person name="Li F.W."/>
            <person name="Perroud P.F."/>
            <person name="Phillips J."/>
            <person name="Ranjan P."/>
            <person name="Rokshar D.S."/>
            <person name="Rothfels C.J."/>
            <person name="Schneider L."/>
            <person name="Shu S."/>
            <person name="Stevenson D.W."/>
            <person name="Thummler F."/>
            <person name="Tillich M."/>
            <person name="Villarreal Aguilar J.C."/>
            <person name="Widiez T."/>
            <person name="Wong G.K."/>
            <person name="Wymore A."/>
            <person name="Zhang Y."/>
            <person name="Zimmer A.D."/>
            <person name="Quatrano R.S."/>
            <person name="Mayer K.F.X."/>
            <person name="Goodstein D."/>
            <person name="Casacuberta J.M."/>
            <person name="Vandepoele K."/>
            <person name="Reski R."/>
            <person name="Cuming A.C."/>
            <person name="Tuskan G.A."/>
            <person name="Maumus F."/>
            <person name="Salse J."/>
            <person name="Schmutz J."/>
            <person name="Rensing S.A."/>
        </authorList>
    </citation>
    <scope>NUCLEOTIDE SEQUENCE [LARGE SCALE GENOMIC DNA]</scope>
    <source>
        <strain evidence="2 3">cv. Gransden 2004</strain>
    </source>
</reference>
<sequence length="190" mass="20272">MRITISTFRSGKILITSSSTTTTTTTTAATPTVQISPSVCLFRWVRSQVVCTFTPCSRAWSALSVAPRVTAHGNRTGLLSPHAPLSEWTAPRSTCAKNHCGEVGFVGLSSKSRGHGRCCGKGGCGESDPRIRPRIAVDFDTNPCCPSTLSLPLESVCSSIIPLQDTSFHAQCPCTRKVPPFESEILVTTS</sequence>
<evidence type="ECO:0000313" key="1">
    <source>
        <dbReference type="EMBL" id="PNR39786.1"/>
    </source>
</evidence>
<name>A0A2K1JE36_PHYPA</name>
<protein>
    <submittedName>
        <fullName evidence="1 2">Uncharacterized protein</fullName>
    </submittedName>
</protein>
<evidence type="ECO:0000313" key="3">
    <source>
        <dbReference type="Proteomes" id="UP000006727"/>
    </source>
</evidence>
<proteinExistence type="predicted"/>
<evidence type="ECO:0000313" key="2">
    <source>
        <dbReference type="EnsemblPlants" id="PAC:32929341.CDS.1"/>
    </source>
</evidence>
<dbReference type="InParanoid" id="A0A2K1JE36"/>
<dbReference type="EnsemblPlants" id="Pp3c15_22051V3.1">
    <property type="protein sequence ID" value="PAC:32929341.CDS.1"/>
    <property type="gene ID" value="Pp3c15_22051"/>
</dbReference>
<accession>A0A2K1JE36</accession>
<dbReference type="AlphaFoldDB" id="A0A2K1JE36"/>
<dbReference type="EMBL" id="ABEU02000015">
    <property type="protein sequence ID" value="PNR39786.1"/>
    <property type="molecule type" value="Genomic_DNA"/>
</dbReference>
<dbReference type="Proteomes" id="UP000006727">
    <property type="component" value="Chromosome 15"/>
</dbReference>
<reference evidence="1 3" key="1">
    <citation type="journal article" date="2008" name="Science">
        <title>The Physcomitrella genome reveals evolutionary insights into the conquest of land by plants.</title>
        <authorList>
            <person name="Rensing S."/>
            <person name="Lang D."/>
            <person name="Zimmer A."/>
            <person name="Terry A."/>
            <person name="Salamov A."/>
            <person name="Shapiro H."/>
            <person name="Nishiyama T."/>
            <person name="Perroud P.-F."/>
            <person name="Lindquist E."/>
            <person name="Kamisugi Y."/>
            <person name="Tanahashi T."/>
            <person name="Sakakibara K."/>
            <person name="Fujita T."/>
            <person name="Oishi K."/>
            <person name="Shin-I T."/>
            <person name="Kuroki Y."/>
            <person name="Toyoda A."/>
            <person name="Suzuki Y."/>
            <person name="Hashimoto A."/>
            <person name="Yamaguchi K."/>
            <person name="Sugano A."/>
            <person name="Kohara Y."/>
            <person name="Fujiyama A."/>
            <person name="Anterola A."/>
            <person name="Aoki S."/>
            <person name="Ashton N."/>
            <person name="Barbazuk W.B."/>
            <person name="Barker E."/>
            <person name="Bennetzen J."/>
            <person name="Bezanilla M."/>
            <person name="Blankenship R."/>
            <person name="Cho S.H."/>
            <person name="Dutcher S."/>
            <person name="Estelle M."/>
            <person name="Fawcett J.A."/>
            <person name="Gundlach H."/>
            <person name="Hanada K."/>
            <person name="Heyl A."/>
            <person name="Hicks K.A."/>
            <person name="Hugh J."/>
            <person name="Lohr M."/>
            <person name="Mayer K."/>
            <person name="Melkozernov A."/>
            <person name="Murata T."/>
            <person name="Nelson D."/>
            <person name="Pils B."/>
            <person name="Prigge M."/>
            <person name="Reiss B."/>
            <person name="Renner T."/>
            <person name="Rombauts S."/>
            <person name="Rushton P."/>
            <person name="Sanderfoot A."/>
            <person name="Schween G."/>
            <person name="Shiu S.-H."/>
            <person name="Stueber K."/>
            <person name="Theodoulou F.L."/>
            <person name="Tu H."/>
            <person name="Van de Peer Y."/>
            <person name="Verrier P.J."/>
            <person name="Waters E."/>
            <person name="Wood A."/>
            <person name="Yang L."/>
            <person name="Cove D."/>
            <person name="Cuming A."/>
            <person name="Hasebe M."/>
            <person name="Lucas S."/>
            <person name="Mishler D.B."/>
            <person name="Reski R."/>
            <person name="Grigoriev I."/>
            <person name="Quatrano R.S."/>
            <person name="Boore J.L."/>
        </authorList>
    </citation>
    <scope>NUCLEOTIDE SEQUENCE [LARGE SCALE GENOMIC DNA]</scope>
    <source>
        <strain evidence="2 3">cv. Gransden 2004</strain>
    </source>
</reference>